<dbReference type="AlphaFoldDB" id="A0A0M6WDZ8"/>
<feature type="transmembrane region" description="Helical" evidence="1">
    <location>
        <begin position="156"/>
        <end position="176"/>
    </location>
</feature>
<evidence type="ECO:0000313" key="4">
    <source>
        <dbReference type="EMBL" id="CRL34385.1"/>
    </source>
</evidence>
<reference evidence="5" key="1">
    <citation type="submission" date="2015-05" db="EMBL/GenBank/DDBJ databases">
        <authorList>
            <consortium name="Pathogen Informatics"/>
        </authorList>
    </citation>
    <scope>NUCLEOTIDE SEQUENCE [LARGE SCALE GENOMIC DNA]</scope>
    <source>
        <strain evidence="5">T1-815</strain>
    </source>
</reference>
<evidence type="ECO:0000313" key="5">
    <source>
        <dbReference type="Proteomes" id="UP000049472"/>
    </source>
</evidence>
<feature type="domain" description="DUF4234" evidence="3">
    <location>
        <begin position="154"/>
        <end position="223"/>
    </location>
</feature>
<keyword evidence="1" id="KW-0812">Transmembrane</keyword>
<feature type="transmembrane region" description="Helical" evidence="1">
    <location>
        <begin position="196"/>
        <end position="216"/>
    </location>
</feature>
<name>A0A0M6WDZ8_9FIRM</name>
<gene>
    <name evidence="4" type="ORF">T1815_08271</name>
</gene>
<proteinExistence type="predicted"/>
<feature type="transmembrane region" description="Helical" evidence="1">
    <location>
        <begin position="237"/>
        <end position="263"/>
    </location>
</feature>
<keyword evidence="1" id="KW-0472">Membrane</keyword>
<organism evidence="4 5">
    <name type="scientific">Agathobacter rectalis</name>
    <dbReference type="NCBI Taxonomy" id="39491"/>
    <lineage>
        <taxon>Bacteria</taxon>
        <taxon>Bacillati</taxon>
        <taxon>Bacillota</taxon>
        <taxon>Clostridia</taxon>
        <taxon>Lachnospirales</taxon>
        <taxon>Lachnospiraceae</taxon>
        <taxon>Agathobacter</taxon>
    </lineage>
</organism>
<accession>A0A0M6WDZ8</accession>
<feature type="domain" description="Zinc-ribbon" evidence="2">
    <location>
        <begin position="2"/>
        <end position="23"/>
    </location>
</feature>
<dbReference type="InterPro" id="IPR025328">
    <property type="entry name" value="DUF4234"/>
</dbReference>
<dbReference type="Pfam" id="PF13240">
    <property type="entry name" value="Zn_Ribbon_1"/>
    <property type="match status" value="1"/>
</dbReference>
<sequence length="280" mass="30344">MFCEKCGKEIPDSTKFCPYCGAAVSKAQDFVNKAGEVFNAAEQELGSAFDEVKQSFTGNSANQQNAGGQYNGGYQNNGAGQYNAGYQNSGAGQYNAGYQNNGAGQYNTGYQNNGAGQYNAGYQNNGAGQYNTGYQNNGGQTPPPYRGEKLKDDRGLASYIILSIITCGIYGYYFIYKMAHDVNIACDGDGENTSGLVAFILLSMITCGIYAWYWYYKLGNRLANNAGRYGLVIQENGTTVLMWCIFGTLICGIGPFIAMHILIKNSNMICNAYNRAHGLM</sequence>
<evidence type="ECO:0000259" key="2">
    <source>
        <dbReference type="Pfam" id="PF13240"/>
    </source>
</evidence>
<dbReference type="Pfam" id="PF14018">
    <property type="entry name" value="DUF4234"/>
    <property type="match status" value="1"/>
</dbReference>
<dbReference type="Proteomes" id="UP000049472">
    <property type="component" value="Unassembled WGS sequence"/>
</dbReference>
<evidence type="ECO:0000259" key="3">
    <source>
        <dbReference type="Pfam" id="PF14018"/>
    </source>
</evidence>
<dbReference type="RefSeq" id="WP_055061230.1">
    <property type="nucleotide sequence ID" value="NZ_CVRQ01000010.1"/>
</dbReference>
<keyword evidence="1" id="KW-1133">Transmembrane helix</keyword>
<dbReference type="InterPro" id="IPR026870">
    <property type="entry name" value="Zinc_ribbon_dom"/>
</dbReference>
<keyword evidence="5" id="KW-1185">Reference proteome</keyword>
<dbReference type="EMBL" id="CVRQ01000010">
    <property type="protein sequence ID" value="CRL34385.1"/>
    <property type="molecule type" value="Genomic_DNA"/>
</dbReference>
<evidence type="ECO:0008006" key="6">
    <source>
        <dbReference type="Google" id="ProtNLM"/>
    </source>
</evidence>
<protein>
    <recommendedName>
        <fullName evidence="6">DUF4234 domain-containing protein</fullName>
    </recommendedName>
</protein>
<evidence type="ECO:0000256" key="1">
    <source>
        <dbReference type="SAM" id="Phobius"/>
    </source>
</evidence>